<dbReference type="Proteomes" id="UP001562178">
    <property type="component" value="Unassembled WGS sequence"/>
</dbReference>
<evidence type="ECO:0000313" key="11">
    <source>
        <dbReference type="EMBL" id="MEY2250496.1"/>
    </source>
</evidence>
<keyword evidence="6" id="KW-0406">Ion transport</keyword>
<sequence length="445" mass="48307">MRLKLDHLPVAGLLFAWSPAWAQELRLPQQEPPPTASSDPAGELVRKLNEATGLELWGYGRSGVYSSPSGQAKGGYTLGGDLQHYRLGNEGDNYLEFGIGKQFALGKGSKLGFFYMPSIYNGKSGTAQAYVALSGIAGSSATLWAGQRYHRIHDIHILDKWILEDGDNYGLGIDGLPMGVLGRLNAAIYTADSIDSKSRNDNNAGRLNLQWQDIPSNANGKLTLTAALVSGKFSRGRDGLALGLMHQQKDFLLPRLNHTLVLQASSGHAAINGKFYNLDVRSPEKASGLPWDGAVAAAPAPPTPAASQPGAKQYRLLDTIDFQWGKWGGQALLGYQSLQPDNGVQTRDLSVGGRLSYGVAPYTKLLAELGSTRRNMQHQDRQQLSKATLAVAFSPNTDFWTRPELRVYVSHARWNQAASRANVTSYGSHGRTSSTLFGIQAEAWW</sequence>
<keyword evidence="10" id="KW-0732">Signal</keyword>
<dbReference type="PANTHER" id="PTHR38762">
    <property type="entry name" value="CRYPTIC OUTER MEMBRANE PORIN BGLH-RELATED"/>
    <property type="match status" value="1"/>
</dbReference>
<evidence type="ECO:0000313" key="12">
    <source>
        <dbReference type="Proteomes" id="UP001562178"/>
    </source>
</evidence>
<keyword evidence="9" id="KW-0998">Cell outer membrane</keyword>
<dbReference type="InterPro" id="IPR003192">
    <property type="entry name" value="Porin_LamB"/>
</dbReference>
<evidence type="ECO:0000256" key="5">
    <source>
        <dbReference type="ARBA" id="ARBA00022692"/>
    </source>
</evidence>
<dbReference type="Pfam" id="PF02264">
    <property type="entry name" value="LamB"/>
    <property type="match status" value="1"/>
</dbReference>
<keyword evidence="7" id="KW-0626">Porin</keyword>
<evidence type="ECO:0000256" key="9">
    <source>
        <dbReference type="ARBA" id="ARBA00023237"/>
    </source>
</evidence>
<organism evidence="11 12">
    <name type="scientific">Comamonas sediminis</name>
    <dbReference type="NCBI Taxonomy" id="1783360"/>
    <lineage>
        <taxon>Bacteria</taxon>
        <taxon>Pseudomonadati</taxon>
        <taxon>Pseudomonadota</taxon>
        <taxon>Betaproteobacteria</taxon>
        <taxon>Burkholderiales</taxon>
        <taxon>Comamonadaceae</taxon>
        <taxon>Comamonas</taxon>
    </lineage>
</organism>
<dbReference type="Gene3D" id="2.40.170.10">
    <property type="entry name" value="Porin, LamB type"/>
    <property type="match status" value="1"/>
</dbReference>
<keyword evidence="3" id="KW-0813">Transport</keyword>
<comment type="similarity">
    <text evidence="2">Belongs to the porin LamB (TC 1.B.3) family.</text>
</comment>
<evidence type="ECO:0000256" key="1">
    <source>
        <dbReference type="ARBA" id="ARBA00004571"/>
    </source>
</evidence>
<dbReference type="EMBL" id="JBGBDC010000002">
    <property type="protein sequence ID" value="MEY2250496.1"/>
    <property type="molecule type" value="Genomic_DNA"/>
</dbReference>
<evidence type="ECO:0000256" key="2">
    <source>
        <dbReference type="ARBA" id="ARBA00007055"/>
    </source>
</evidence>
<keyword evidence="5" id="KW-0812">Transmembrane</keyword>
<proteinExistence type="inferred from homology"/>
<comment type="caution">
    <text evidence="11">The sequence shown here is derived from an EMBL/GenBank/DDBJ whole genome shotgun (WGS) entry which is preliminary data.</text>
</comment>
<keyword evidence="8" id="KW-0472">Membrane</keyword>
<protein>
    <submittedName>
        <fullName evidence="11">Carbohydrate porin</fullName>
    </submittedName>
</protein>
<reference evidence="11 12" key="1">
    <citation type="journal article" date="2016" name="Int. J. Syst. Evol. Microbiol.">
        <title>Description of Comamonas sediminis sp. nov., isolated from lagoon sediments.</title>
        <authorList>
            <person name="Subhash Y."/>
            <person name="Bang J.J."/>
            <person name="You T.H."/>
            <person name="Lee S.S."/>
        </authorList>
    </citation>
    <scope>NUCLEOTIDE SEQUENCE [LARGE SCALE GENOMIC DNA]</scope>
    <source>
        <strain evidence="11 12">JCM 31169</strain>
    </source>
</reference>
<dbReference type="InterPro" id="IPR036998">
    <property type="entry name" value="Porin_LamB_sf"/>
</dbReference>
<evidence type="ECO:0000256" key="4">
    <source>
        <dbReference type="ARBA" id="ARBA00022452"/>
    </source>
</evidence>
<dbReference type="RefSeq" id="WP_369459291.1">
    <property type="nucleotide sequence ID" value="NZ_JBGBDC010000002.1"/>
</dbReference>
<evidence type="ECO:0000256" key="3">
    <source>
        <dbReference type="ARBA" id="ARBA00022448"/>
    </source>
</evidence>
<evidence type="ECO:0000256" key="8">
    <source>
        <dbReference type="ARBA" id="ARBA00023136"/>
    </source>
</evidence>
<keyword evidence="12" id="KW-1185">Reference proteome</keyword>
<dbReference type="PANTHER" id="PTHR38762:SF1">
    <property type="entry name" value="CRYPTIC OUTER MEMBRANE PORIN BGLH-RELATED"/>
    <property type="match status" value="1"/>
</dbReference>
<accession>A0ABV4B0N9</accession>
<gene>
    <name evidence="11" type="ORF">AB7A72_05745</name>
</gene>
<evidence type="ECO:0000256" key="10">
    <source>
        <dbReference type="SAM" id="SignalP"/>
    </source>
</evidence>
<keyword evidence="4" id="KW-1134">Transmembrane beta strand</keyword>
<name>A0ABV4B0N9_9BURK</name>
<dbReference type="InterPro" id="IPR050286">
    <property type="entry name" value="G_neg_Bact_CarbUptk_Porin"/>
</dbReference>
<evidence type="ECO:0000256" key="7">
    <source>
        <dbReference type="ARBA" id="ARBA00023114"/>
    </source>
</evidence>
<dbReference type="SUPFAM" id="SSF56935">
    <property type="entry name" value="Porins"/>
    <property type="match status" value="1"/>
</dbReference>
<feature type="signal peptide" evidence="10">
    <location>
        <begin position="1"/>
        <end position="22"/>
    </location>
</feature>
<feature type="chain" id="PRO_5046947829" evidence="10">
    <location>
        <begin position="23"/>
        <end position="445"/>
    </location>
</feature>
<evidence type="ECO:0000256" key="6">
    <source>
        <dbReference type="ARBA" id="ARBA00023065"/>
    </source>
</evidence>
<comment type="subcellular location">
    <subcellularLocation>
        <location evidence="1">Cell outer membrane</location>
        <topology evidence="1">Multi-pass membrane protein</topology>
    </subcellularLocation>
</comment>